<dbReference type="EMBL" id="BTSX01000006">
    <property type="protein sequence ID" value="GMT07074.1"/>
    <property type="molecule type" value="Genomic_DNA"/>
</dbReference>
<keyword evidence="1" id="KW-0812">Transmembrane</keyword>
<reference evidence="2" key="1">
    <citation type="submission" date="2023-10" db="EMBL/GenBank/DDBJ databases">
        <title>Genome assembly of Pristionchus species.</title>
        <authorList>
            <person name="Yoshida K."/>
            <person name="Sommer R.J."/>
        </authorList>
    </citation>
    <scope>NUCLEOTIDE SEQUENCE</scope>
    <source>
        <strain evidence="2">RS0144</strain>
    </source>
</reference>
<evidence type="ECO:0000256" key="1">
    <source>
        <dbReference type="SAM" id="Phobius"/>
    </source>
</evidence>
<organism evidence="2 3">
    <name type="scientific">Pristionchus entomophagus</name>
    <dbReference type="NCBI Taxonomy" id="358040"/>
    <lineage>
        <taxon>Eukaryota</taxon>
        <taxon>Metazoa</taxon>
        <taxon>Ecdysozoa</taxon>
        <taxon>Nematoda</taxon>
        <taxon>Chromadorea</taxon>
        <taxon>Rhabditida</taxon>
        <taxon>Rhabditina</taxon>
        <taxon>Diplogasteromorpha</taxon>
        <taxon>Diplogasteroidea</taxon>
        <taxon>Neodiplogasteridae</taxon>
        <taxon>Pristionchus</taxon>
    </lineage>
</organism>
<dbReference type="AlphaFoldDB" id="A0AAV5UMC3"/>
<gene>
    <name evidence="2" type="ORF">PENTCL1PPCAC_29248</name>
</gene>
<evidence type="ECO:0000313" key="3">
    <source>
        <dbReference type="Proteomes" id="UP001432027"/>
    </source>
</evidence>
<dbReference type="Proteomes" id="UP001432027">
    <property type="component" value="Unassembled WGS sequence"/>
</dbReference>
<accession>A0AAV5UMC3</accession>
<proteinExistence type="predicted"/>
<protein>
    <recommendedName>
        <fullName evidence="4">Secreted protein</fullName>
    </recommendedName>
</protein>
<keyword evidence="3" id="KW-1185">Reference proteome</keyword>
<evidence type="ECO:0000313" key="2">
    <source>
        <dbReference type="EMBL" id="GMT07074.1"/>
    </source>
</evidence>
<sequence>MKHIKERAERRPSQVIAASFLTMCRFLLLLMLLWNATEGNPCACGDSCSLPYAHPRNVPMPYGHWTASEFTVYVERKATGSCVWIPIP</sequence>
<comment type="caution">
    <text evidence="2">The sequence shown here is derived from an EMBL/GenBank/DDBJ whole genome shotgun (WGS) entry which is preliminary data.</text>
</comment>
<keyword evidence="1" id="KW-0472">Membrane</keyword>
<keyword evidence="1" id="KW-1133">Transmembrane helix</keyword>
<feature type="transmembrane region" description="Helical" evidence="1">
    <location>
        <begin position="12"/>
        <end position="34"/>
    </location>
</feature>
<name>A0AAV5UMC3_9BILA</name>
<evidence type="ECO:0008006" key="4">
    <source>
        <dbReference type="Google" id="ProtNLM"/>
    </source>
</evidence>